<dbReference type="STRING" id="555512.SAMN04487993_101380"/>
<protein>
    <submittedName>
        <fullName evidence="3">Periplasmic chaperone for outer membrane proteins Skp</fullName>
    </submittedName>
</protein>
<dbReference type="AlphaFoldDB" id="A0A1G8PSI6"/>
<evidence type="ECO:0000256" key="1">
    <source>
        <dbReference type="SAM" id="MobiDB-lite"/>
    </source>
</evidence>
<dbReference type="SMART" id="SM00935">
    <property type="entry name" value="OmpH"/>
    <property type="match status" value="1"/>
</dbReference>
<dbReference type="OrthoDB" id="7868372at2"/>
<dbReference type="EMBL" id="FNEJ01000013">
    <property type="protein sequence ID" value="SDI95236.1"/>
    <property type="molecule type" value="Genomic_DNA"/>
</dbReference>
<feature type="chain" id="PRO_5011718647" evidence="2">
    <location>
        <begin position="24"/>
        <end position="200"/>
    </location>
</feature>
<feature type="signal peptide" evidence="2">
    <location>
        <begin position="1"/>
        <end position="23"/>
    </location>
</feature>
<evidence type="ECO:0000256" key="2">
    <source>
        <dbReference type="SAM" id="SignalP"/>
    </source>
</evidence>
<keyword evidence="4" id="KW-1185">Reference proteome</keyword>
<dbReference type="Pfam" id="PF03938">
    <property type="entry name" value="OmpH"/>
    <property type="match status" value="1"/>
</dbReference>
<keyword evidence="2" id="KW-0732">Signal</keyword>
<accession>A0A1G8PSI6</accession>
<name>A0A1G8PSI6_9RHOB</name>
<feature type="compositionally biased region" description="Pro residues" evidence="1">
    <location>
        <begin position="185"/>
        <end position="200"/>
    </location>
</feature>
<dbReference type="Proteomes" id="UP000199093">
    <property type="component" value="Unassembled WGS sequence"/>
</dbReference>
<sequence length="200" mass="21648">MAGRVRALLLALTCVLSAAAASAQDATRAGVVQSPILTLEVDRLYADSAYGRKVSAALEEQGADLAAENRRIESDLTEEERRLTEQRRSLPPAEFRALADAFDQKVQALRREQDAKARMLGDLSDNRRRQFLAEAEPVLAELMREAGAAVILDKRQVLLAAEVIDITETAISRIDAEIGEGPDLLPEPPLPDPAAPGTDP</sequence>
<dbReference type="InterPro" id="IPR005632">
    <property type="entry name" value="Chaperone_Skp"/>
</dbReference>
<dbReference type="InterPro" id="IPR024930">
    <property type="entry name" value="Skp_dom_sf"/>
</dbReference>
<reference evidence="3 4" key="1">
    <citation type="submission" date="2016-10" db="EMBL/GenBank/DDBJ databases">
        <authorList>
            <person name="de Groot N.N."/>
        </authorList>
    </citation>
    <scope>NUCLEOTIDE SEQUENCE [LARGE SCALE GENOMIC DNA]</scope>
    <source>
        <strain evidence="3 4">DSM 26424</strain>
    </source>
</reference>
<dbReference type="SUPFAM" id="SSF111384">
    <property type="entry name" value="OmpH-like"/>
    <property type="match status" value="1"/>
</dbReference>
<dbReference type="RefSeq" id="WP_089848683.1">
    <property type="nucleotide sequence ID" value="NZ_FNEJ01000013.1"/>
</dbReference>
<feature type="region of interest" description="Disordered" evidence="1">
    <location>
        <begin position="177"/>
        <end position="200"/>
    </location>
</feature>
<proteinExistence type="predicted"/>
<evidence type="ECO:0000313" key="4">
    <source>
        <dbReference type="Proteomes" id="UP000199093"/>
    </source>
</evidence>
<dbReference type="Gene3D" id="3.30.910.20">
    <property type="entry name" value="Skp domain"/>
    <property type="match status" value="1"/>
</dbReference>
<evidence type="ECO:0000313" key="3">
    <source>
        <dbReference type="EMBL" id="SDI95236.1"/>
    </source>
</evidence>
<organism evidence="3 4">
    <name type="scientific">Salipiger marinus</name>
    <dbReference type="NCBI Taxonomy" id="555512"/>
    <lineage>
        <taxon>Bacteria</taxon>
        <taxon>Pseudomonadati</taxon>
        <taxon>Pseudomonadota</taxon>
        <taxon>Alphaproteobacteria</taxon>
        <taxon>Rhodobacterales</taxon>
        <taxon>Roseobacteraceae</taxon>
        <taxon>Salipiger</taxon>
    </lineage>
</organism>
<dbReference type="GO" id="GO:0051082">
    <property type="term" value="F:unfolded protein binding"/>
    <property type="evidence" value="ECO:0007669"/>
    <property type="project" value="InterPro"/>
</dbReference>
<gene>
    <name evidence="3" type="ORF">SAMN04487993_101380</name>
</gene>